<keyword evidence="6 7" id="KW-0472">Membrane</keyword>
<dbReference type="EMBL" id="CP103300">
    <property type="protein sequence ID" value="UYM17041.1"/>
    <property type="molecule type" value="Genomic_DNA"/>
</dbReference>
<dbReference type="InterPro" id="IPR006694">
    <property type="entry name" value="Fatty_acid_hydroxylase"/>
</dbReference>
<feature type="transmembrane region" description="Helical" evidence="7">
    <location>
        <begin position="379"/>
        <end position="396"/>
    </location>
</feature>
<evidence type="ECO:0000259" key="8">
    <source>
        <dbReference type="Pfam" id="PF04116"/>
    </source>
</evidence>
<protein>
    <submittedName>
        <fullName evidence="9">Sterol desaturase family protein</fullName>
    </submittedName>
</protein>
<evidence type="ECO:0000256" key="7">
    <source>
        <dbReference type="SAM" id="Phobius"/>
    </source>
</evidence>
<proteinExistence type="predicted"/>
<keyword evidence="3 7" id="KW-1133">Transmembrane helix</keyword>
<feature type="transmembrane region" description="Helical" evidence="7">
    <location>
        <begin position="134"/>
        <end position="160"/>
    </location>
</feature>
<reference evidence="9" key="1">
    <citation type="submission" date="2022-10" db="EMBL/GenBank/DDBJ databases">
        <title>Completed Genome Sequence of two octocoral isolated bacterium, Endozoicomonas euniceicola EF212T and Endozoicomonas gorgoniicola PS125T.</title>
        <authorList>
            <person name="Chiou Y.-J."/>
            <person name="Chen Y.-H."/>
        </authorList>
    </citation>
    <scope>NUCLEOTIDE SEQUENCE</scope>
    <source>
        <strain evidence="9">EF212</strain>
    </source>
</reference>
<feature type="domain" description="Fatty acid hydroxylase" evidence="8">
    <location>
        <begin position="80"/>
        <end position="213"/>
    </location>
</feature>
<evidence type="ECO:0000256" key="6">
    <source>
        <dbReference type="ARBA" id="ARBA00023136"/>
    </source>
</evidence>
<evidence type="ECO:0000256" key="5">
    <source>
        <dbReference type="ARBA" id="ARBA00023098"/>
    </source>
</evidence>
<keyword evidence="2 7" id="KW-0812">Transmembrane</keyword>
<accession>A0ABY6GYE5</accession>
<dbReference type="Proteomes" id="UP001163255">
    <property type="component" value="Chromosome"/>
</dbReference>
<dbReference type="PANTHER" id="PTHR21624">
    <property type="entry name" value="STEROL DESATURASE-RELATED PROTEIN"/>
    <property type="match status" value="1"/>
</dbReference>
<sequence length="415" mass="48241">MDYIVYAIPVFILLIATEVIVTVVRKKDYYRFSDAINSLSAGMISITSGILTKVVSVTIYTGLFSVFGLWEMSVESLWVWVVGFVFYDLCYYWNHRLGHEINVLWAAHAVHHQSEEYNLTTALRQSSSGFIFGWLFYVPMAVVGVPAVVFFTVGLINLLYQFWVHTRHVPKLGWFEWFFVTPSNHRVHHAKNRRYLDKNYGGVFILWDRLFGTFKEEDEQYEPIRYGTLKPLRSWNPLWANLHLYAGMWQDCKATSRWQEKLTLWFRKTGYRPSDISTPMKMPDIHAYENYQPTVVRPLMVYTAFHFVLMIIATLALMGSYHLMPMWFNTLWVVVFIVQLVVIGWLLEKNQKLVALEAGRFATVAAALCITHQQLAVPASLWGLLCTLAVVSLLVLNRIQYNDSRQAHLQKSQEI</sequence>
<feature type="transmembrane region" description="Helical" evidence="7">
    <location>
        <begin position="44"/>
        <end position="70"/>
    </location>
</feature>
<feature type="transmembrane region" description="Helical" evidence="7">
    <location>
        <begin position="6"/>
        <end position="24"/>
    </location>
</feature>
<evidence type="ECO:0000313" key="9">
    <source>
        <dbReference type="EMBL" id="UYM17041.1"/>
    </source>
</evidence>
<keyword evidence="10" id="KW-1185">Reference proteome</keyword>
<dbReference type="RefSeq" id="WP_262599475.1">
    <property type="nucleotide sequence ID" value="NZ_CP103300.1"/>
</dbReference>
<evidence type="ECO:0000256" key="2">
    <source>
        <dbReference type="ARBA" id="ARBA00022692"/>
    </source>
</evidence>
<dbReference type="Pfam" id="PF04116">
    <property type="entry name" value="FA_hydroxylase"/>
    <property type="match status" value="1"/>
</dbReference>
<keyword evidence="4" id="KW-0560">Oxidoreductase</keyword>
<comment type="subcellular location">
    <subcellularLocation>
        <location evidence="1">Endomembrane system</location>
        <topology evidence="1">Multi-pass membrane protein</topology>
    </subcellularLocation>
</comment>
<evidence type="ECO:0000256" key="3">
    <source>
        <dbReference type="ARBA" id="ARBA00022989"/>
    </source>
</evidence>
<evidence type="ECO:0000256" key="1">
    <source>
        <dbReference type="ARBA" id="ARBA00004127"/>
    </source>
</evidence>
<organism evidence="9 10">
    <name type="scientific">Endozoicomonas euniceicola</name>
    <dbReference type="NCBI Taxonomy" id="1234143"/>
    <lineage>
        <taxon>Bacteria</taxon>
        <taxon>Pseudomonadati</taxon>
        <taxon>Pseudomonadota</taxon>
        <taxon>Gammaproteobacteria</taxon>
        <taxon>Oceanospirillales</taxon>
        <taxon>Endozoicomonadaceae</taxon>
        <taxon>Endozoicomonas</taxon>
    </lineage>
</organism>
<feature type="transmembrane region" description="Helical" evidence="7">
    <location>
        <begin position="299"/>
        <end position="321"/>
    </location>
</feature>
<keyword evidence="5" id="KW-0443">Lipid metabolism</keyword>
<evidence type="ECO:0000256" key="4">
    <source>
        <dbReference type="ARBA" id="ARBA00023002"/>
    </source>
</evidence>
<feature type="transmembrane region" description="Helical" evidence="7">
    <location>
        <begin position="327"/>
        <end position="347"/>
    </location>
</feature>
<name>A0ABY6GYE5_9GAMM</name>
<dbReference type="PANTHER" id="PTHR21624:SF1">
    <property type="entry name" value="ALKYLGLYCEROL MONOOXYGENASE"/>
    <property type="match status" value="1"/>
</dbReference>
<dbReference type="InterPro" id="IPR051689">
    <property type="entry name" value="Sterol_desaturase/TMEM195"/>
</dbReference>
<evidence type="ECO:0000313" key="10">
    <source>
        <dbReference type="Proteomes" id="UP001163255"/>
    </source>
</evidence>
<gene>
    <name evidence="9" type="ORF">NX720_03690</name>
</gene>